<feature type="region of interest" description="Disordered" evidence="5">
    <location>
        <begin position="154"/>
        <end position="176"/>
    </location>
</feature>
<dbReference type="GO" id="GO:0015920">
    <property type="term" value="P:lipopolysaccharide transport"/>
    <property type="evidence" value="ECO:0007669"/>
    <property type="project" value="UniProtKB-UniRule"/>
</dbReference>
<feature type="signal peptide" evidence="4">
    <location>
        <begin position="1"/>
        <end position="22"/>
    </location>
</feature>
<sequence length="176" mass="19888" precursor="true">MKQHIKVCTFLASLFVSQWVLALPDDTSKPLHIQSNQAHFDQKTGEAIYTGDVFVKQGTIEIQAQYLKVITNPKTRKFTELIATGHPAKFSQQIDWQGNMMISRGNKVVYKTAQSKVEIFGDGYLNRMDDKITADHIVYYINNGTFSAEKKGAGRVSMTLQPQTEKKQATSQKKEN</sequence>
<dbReference type="GO" id="GO:0017089">
    <property type="term" value="F:glycolipid transfer activity"/>
    <property type="evidence" value="ECO:0007669"/>
    <property type="project" value="TreeGrafter"/>
</dbReference>
<comment type="subcellular location">
    <subcellularLocation>
        <location evidence="4">Periplasm</location>
    </subcellularLocation>
</comment>
<dbReference type="Gene3D" id="2.60.450.10">
    <property type="entry name" value="Lipopolysaccharide (LPS) transport protein A like domain"/>
    <property type="match status" value="1"/>
</dbReference>
<dbReference type="InterPro" id="IPR005653">
    <property type="entry name" value="OstA-like_N"/>
</dbReference>
<accession>A0A1A8TAR4</accession>
<feature type="chain" id="PRO_5009003114" description="Lipopolysaccharide export system protein LptA" evidence="4">
    <location>
        <begin position="23"/>
        <end position="176"/>
    </location>
</feature>
<dbReference type="GO" id="GO:0043165">
    <property type="term" value="P:Gram-negative-bacterium-type cell outer membrane assembly"/>
    <property type="evidence" value="ECO:0007669"/>
    <property type="project" value="UniProtKB-UniRule"/>
</dbReference>
<evidence type="ECO:0000256" key="3">
    <source>
        <dbReference type="ARBA" id="ARBA00022764"/>
    </source>
</evidence>
<dbReference type="Proteomes" id="UP000092544">
    <property type="component" value="Unassembled WGS sequence"/>
</dbReference>
<evidence type="ECO:0000259" key="6">
    <source>
        <dbReference type="Pfam" id="PF03968"/>
    </source>
</evidence>
<organism evidence="7 8">
    <name type="scientific">Marinomonas spartinae</name>
    <dbReference type="NCBI Taxonomy" id="1792290"/>
    <lineage>
        <taxon>Bacteria</taxon>
        <taxon>Pseudomonadati</taxon>
        <taxon>Pseudomonadota</taxon>
        <taxon>Gammaproteobacteria</taxon>
        <taxon>Oceanospirillales</taxon>
        <taxon>Oceanospirillaceae</taxon>
        <taxon>Marinomonas</taxon>
    </lineage>
</organism>
<evidence type="ECO:0000256" key="4">
    <source>
        <dbReference type="HAMAP-Rule" id="MF_01914"/>
    </source>
</evidence>
<evidence type="ECO:0000313" key="7">
    <source>
        <dbReference type="EMBL" id="SBS29987.1"/>
    </source>
</evidence>
<keyword evidence="1 4" id="KW-0813">Transport</keyword>
<dbReference type="NCBIfam" id="TIGR03002">
    <property type="entry name" value="outer_YhbN_LptA"/>
    <property type="match status" value="1"/>
</dbReference>
<dbReference type="OrthoDB" id="9795964at2"/>
<name>A0A1A8TAR4_9GAMM</name>
<dbReference type="RefSeq" id="WP_067014843.1">
    <property type="nucleotide sequence ID" value="NZ_FLOB01000003.1"/>
</dbReference>
<evidence type="ECO:0000256" key="2">
    <source>
        <dbReference type="ARBA" id="ARBA00022729"/>
    </source>
</evidence>
<keyword evidence="2 4" id="KW-0732">Signal</keyword>
<dbReference type="Pfam" id="PF03968">
    <property type="entry name" value="LptD_N"/>
    <property type="match status" value="1"/>
</dbReference>
<dbReference type="GO" id="GO:0001530">
    <property type="term" value="F:lipopolysaccharide binding"/>
    <property type="evidence" value="ECO:0007669"/>
    <property type="project" value="InterPro"/>
</dbReference>
<dbReference type="PANTHER" id="PTHR36504">
    <property type="entry name" value="LIPOPOLYSACCHARIDE EXPORT SYSTEM PROTEIN LPTA"/>
    <property type="match status" value="1"/>
</dbReference>
<dbReference type="HAMAP" id="MF_01914">
    <property type="entry name" value="LPS_assembly_LptA"/>
    <property type="match status" value="1"/>
</dbReference>
<gene>
    <name evidence="4 7" type="primary">lptA</name>
    <name evidence="7" type="ORF">MSP8886_01661</name>
</gene>
<proteinExistence type="inferred from homology"/>
<dbReference type="EMBL" id="FLOB01000003">
    <property type="protein sequence ID" value="SBS29987.1"/>
    <property type="molecule type" value="Genomic_DNA"/>
</dbReference>
<dbReference type="PANTHER" id="PTHR36504:SF1">
    <property type="entry name" value="LIPOPOLYSACCHARIDE EXPORT SYSTEM PROTEIN LPTA"/>
    <property type="match status" value="1"/>
</dbReference>
<feature type="domain" description="Organic solvent tolerance-like N-terminal" evidence="6">
    <location>
        <begin position="32"/>
        <end position="144"/>
    </location>
</feature>
<evidence type="ECO:0000313" key="8">
    <source>
        <dbReference type="Proteomes" id="UP000092544"/>
    </source>
</evidence>
<keyword evidence="3 4" id="KW-0574">Periplasm</keyword>
<dbReference type="GO" id="GO:0030288">
    <property type="term" value="C:outer membrane-bounded periplasmic space"/>
    <property type="evidence" value="ECO:0007669"/>
    <property type="project" value="TreeGrafter"/>
</dbReference>
<evidence type="ECO:0000256" key="5">
    <source>
        <dbReference type="SAM" id="MobiDB-lite"/>
    </source>
</evidence>
<dbReference type="InterPro" id="IPR014340">
    <property type="entry name" value="LptA"/>
</dbReference>
<dbReference type="STRING" id="1792290.MSP8886_01661"/>
<protein>
    <recommendedName>
        <fullName evidence="4">Lipopolysaccharide export system protein LptA</fullName>
    </recommendedName>
</protein>
<feature type="compositionally biased region" description="Basic and acidic residues" evidence="5">
    <location>
        <begin position="164"/>
        <end position="176"/>
    </location>
</feature>
<dbReference type="GO" id="GO:0009279">
    <property type="term" value="C:cell outer membrane"/>
    <property type="evidence" value="ECO:0007669"/>
    <property type="project" value="TreeGrafter"/>
</dbReference>
<comment type="similarity">
    <text evidence="4">Belongs to the LptA family.</text>
</comment>
<comment type="subunit">
    <text evidence="4">Component of the lipopolysaccharide transport and assembly complex.</text>
</comment>
<comment type="function">
    <text evidence="4">Involved in the assembly of lipopolysaccharide (LPS). Required for the translocation of LPS from the inner membrane to the outer membrane. May form a bridge between the inner membrane and the outer membrane, via interactions with LptC and LptD, thereby facilitating LPS transfer across the periplasm.</text>
</comment>
<dbReference type="AlphaFoldDB" id="A0A1A8TAR4"/>
<reference evidence="7 8" key="1">
    <citation type="submission" date="2016-06" db="EMBL/GenBank/DDBJ databases">
        <authorList>
            <person name="Kjaerup R.B."/>
            <person name="Dalgaard T.S."/>
            <person name="Juul-Madsen H.R."/>
        </authorList>
    </citation>
    <scope>NUCLEOTIDE SEQUENCE [LARGE SCALE GENOMIC DNA]</scope>
    <source>
        <strain evidence="7 8">CECT 8886</strain>
    </source>
</reference>
<evidence type="ECO:0000256" key="1">
    <source>
        <dbReference type="ARBA" id="ARBA00022448"/>
    </source>
</evidence>
<dbReference type="InterPro" id="IPR052037">
    <property type="entry name" value="LPS_export_LptA"/>
</dbReference>
<keyword evidence="8" id="KW-1185">Reference proteome</keyword>